<proteinExistence type="predicted"/>
<evidence type="ECO:0000259" key="5">
    <source>
        <dbReference type="PROSITE" id="PS51864"/>
    </source>
</evidence>
<keyword evidence="4" id="KW-0732">Signal</keyword>
<dbReference type="Proteomes" id="UP001158576">
    <property type="component" value="Chromosome 2"/>
</dbReference>
<sequence length="528" mass="60744">MWNLFAAVFVLAAEAEKYGQFKGNFVKKEPQRSNKLRRMVNRRIRKYPIEMVDPKKETPLQRINDDLFLTPFQVEKISQMTRTSAASWRTDFSAVGRMDLRGAATIAPRWNITNSNGQTIVPFRFNENFPQRWRSYVVDSIQSVSSYIQGCILFEDDTENKKYHDNFIEITCANPQTGGFNQGCWSSLGMVGGAQRMSLETPDCSTNRDPKFRACMNKGTIQHEFMHALGFLHEHMRPDRDEYVRIHEQNVFPGMEPQFAKIQGIEYQFMDLQTPYDTRSVMQYPFHVFSMNHKDTITPRGGKDKFELGNFEMMTSIDALEVYNMYSCKKFGEFSRDSCRNGRPLLYGRRCDQFIECSDKSDEGAQCLQEYGCCTGSFQVSFRGVKNVYFTYAGFDETTNRPYYVGGPWPESQRFVIFYGYYVGRESRNCGDMRGIGHWMIGHGSKPWSCEKIAGNLKNLLEIVESEDQCADDMPFISDKFCVNPEEITTQFVPFVETTLPETTSTTTTTSTAEETTSTTWSTTTRGT</sequence>
<dbReference type="Pfam" id="PF01400">
    <property type="entry name" value="Astacin"/>
    <property type="match status" value="1"/>
</dbReference>
<evidence type="ECO:0000256" key="1">
    <source>
        <dbReference type="PROSITE-ProRule" id="PRU01211"/>
    </source>
</evidence>
<feature type="signal peptide" evidence="4">
    <location>
        <begin position="1"/>
        <end position="15"/>
    </location>
</feature>
<evidence type="ECO:0000313" key="6">
    <source>
        <dbReference type="EMBL" id="CAG5112255.1"/>
    </source>
</evidence>
<keyword evidence="7" id="KW-1185">Reference proteome</keyword>
<dbReference type="InterPro" id="IPR001506">
    <property type="entry name" value="Peptidase_M12A"/>
</dbReference>
<keyword evidence="1 2" id="KW-0479">Metal-binding</keyword>
<keyword evidence="1 2" id="KW-0645">Protease</keyword>
<name>A0ABN7T9S3_OIKDI</name>
<evidence type="ECO:0000256" key="3">
    <source>
        <dbReference type="SAM" id="MobiDB-lite"/>
    </source>
</evidence>
<comment type="caution">
    <text evidence="1">Lacks conserved residue(s) required for the propagation of feature annotation.</text>
</comment>
<feature type="binding site" evidence="1">
    <location>
        <position position="227"/>
    </location>
    <ligand>
        <name>Zn(2+)</name>
        <dbReference type="ChEBI" id="CHEBI:29105"/>
        <note>catalytic</note>
    </ligand>
</feature>
<feature type="region of interest" description="Disordered" evidence="3">
    <location>
        <begin position="502"/>
        <end position="528"/>
    </location>
</feature>
<gene>
    <name evidence="6" type="ORF">OKIOD_LOCUS15255</name>
</gene>
<organism evidence="6 7">
    <name type="scientific">Oikopleura dioica</name>
    <name type="common">Tunicate</name>
    <dbReference type="NCBI Taxonomy" id="34765"/>
    <lineage>
        <taxon>Eukaryota</taxon>
        <taxon>Metazoa</taxon>
        <taxon>Chordata</taxon>
        <taxon>Tunicata</taxon>
        <taxon>Appendicularia</taxon>
        <taxon>Copelata</taxon>
        <taxon>Oikopleuridae</taxon>
        <taxon>Oikopleura</taxon>
    </lineage>
</organism>
<keyword evidence="1 2" id="KW-0482">Metalloprotease</keyword>
<dbReference type="SMART" id="SM00235">
    <property type="entry name" value="ZnMc"/>
    <property type="match status" value="1"/>
</dbReference>
<feature type="domain" description="Peptidase M12A" evidence="5">
    <location>
        <begin position="104"/>
        <end position="329"/>
    </location>
</feature>
<dbReference type="PANTHER" id="PTHR10127">
    <property type="entry name" value="DISCOIDIN, CUB, EGF, LAMININ , AND ZINC METALLOPROTEASE DOMAIN CONTAINING"/>
    <property type="match status" value="1"/>
</dbReference>
<keyword evidence="1 2" id="KW-0378">Hydrolase</keyword>
<evidence type="ECO:0000256" key="4">
    <source>
        <dbReference type="SAM" id="SignalP"/>
    </source>
</evidence>
<feature type="chain" id="PRO_5045158872" description="Metalloendopeptidase" evidence="4">
    <location>
        <begin position="16"/>
        <end position="528"/>
    </location>
</feature>
<dbReference type="Gene3D" id="3.40.390.10">
    <property type="entry name" value="Collagenase (Catalytic Domain)"/>
    <property type="match status" value="1"/>
</dbReference>
<dbReference type="PRINTS" id="PR00480">
    <property type="entry name" value="ASTACIN"/>
</dbReference>
<feature type="binding site" evidence="1">
    <location>
        <position position="223"/>
    </location>
    <ligand>
        <name>Zn(2+)</name>
        <dbReference type="ChEBI" id="CHEBI:29105"/>
        <note>catalytic</note>
    </ligand>
</feature>
<comment type="cofactor">
    <cofactor evidence="1 2">
        <name>Zn(2+)</name>
        <dbReference type="ChEBI" id="CHEBI:29105"/>
    </cofactor>
    <text evidence="1 2">Binds 1 zinc ion per subunit.</text>
</comment>
<dbReference type="PANTHER" id="PTHR10127:SF883">
    <property type="entry name" value="ZINC METALLOPROTEINASE NAS-8"/>
    <property type="match status" value="1"/>
</dbReference>
<keyword evidence="1 2" id="KW-0862">Zinc</keyword>
<dbReference type="PROSITE" id="PS51864">
    <property type="entry name" value="ASTACIN"/>
    <property type="match status" value="1"/>
</dbReference>
<dbReference type="EC" id="3.4.24.-" evidence="2"/>
<dbReference type="InterPro" id="IPR024079">
    <property type="entry name" value="MetalloPept_cat_dom_sf"/>
</dbReference>
<feature type="binding site" evidence="1">
    <location>
        <position position="233"/>
    </location>
    <ligand>
        <name>Zn(2+)</name>
        <dbReference type="ChEBI" id="CHEBI:29105"/>
        <note>catalytic</note>
    </ligand>
</feature>
<dbReference type="EMBL" id="OU015567">
    <property type="protein sequence ID" value="CAG5112255.1"/>
    <property type="molecule type" value="Genomic_DNA"/>
</dbReference>
<feature type="active site" evidence="1">
    <location>
        <position position="224"/>
    </location>
</feature>
<evidence type="ECO:0000256" key="2">
    <source>
        <dbReference type="RuleBase" id="RU361183"/>
    </source>
</evidence>
<evidence type="ECO:0000313" key="7">
    <source>
        <dbReference type="Proteomes" id="UP001158576"/>
    </source>
</evidence>
<protein>
    <recommendedName>
        <fullName evidence="2">Metalloendopeptidase</fullName>
        <ecNumber evidence="2">3.4.24.-</ecNumber>
    </recommendedName>
</protein>
<dbReference type="InterPro" id="IPR006026">
    <property type="entry name" value="Peptidase_Metallo"/>
</dbReference>
<reference evidence="6 7" key="1">
    <citation type="submission" date="2021-04" db="EMBL/GenBank/DDBJ databases">
        <authorList>
            <person name="Bliznina A."/>
        </authorList>
    </citation>
    <scope>NUCLEOTIDE SEQUENCE [LARGE SCALE GENOMIC DNA]</scope>
</reference>
<dbReference type="SUPFAM" id="SSF55486">
    <property type="entry name" value="Metalloproteases ('zincins'), catalytic domain"/>
    <property type="match status" value="1"/>
</dbReference>
<accession>A0ABN7T9S3</accession>